<keyword evidence="5 10" id="KW-0552">Olfaction</keyword>
<feature type="transmembrane region" description="Helical" evidence="10">
    <location>
        <begin position="311"/>
        <end position="335"/>
    </location>
</feature>
<protein>
    <recommendedName>
        <fullName evidence="10">Odorant receptor</fullName>
    </recommendedName>
</protein>
<dbReference type="GO" id="GO:0004984">
    <property type="term" value="F:olfactory receptor activity"/>
    <property type="evidence" value="ECO:0007669"/>
    <property type="project" value="InterPro"/>
</dbReference>
<keyword evidence="3 10" id="KW-0716">Sensory transduction</keyword>
<evidence type="ECO:0000256" key="10">
    <source>
        <dbReference type="RuleBase" id="RU351113"/>
    </source>
</evidence>
<evidence type="ECO:0000313" key="12">
    <source>
        <dbReference type="Proteomes" id="UP000078541"/>
    </source>
</evidence>
<evidence type="ECO:0000256" key="3">
    <source>
        <dbReference type="ARBA" id="ARBA00022606"/>
    </source>
</evidence>
<accession>A0A195FTN9</accession>
<feature type="transmembrane region" description="Helical" evidence="10">
    <location>
        <begin position="282"/>
        <end position="305"/>
    </location>
</feature>
<evidence type="ECO:0000313" key="11">
    <source>
        <dbReference type="EMBL" id="KYN43828.1"/>
    </source>
</evidence>
<dbReference type="AlphaFoldDB" id="A0A195FTN9"/>
<feature type="transmembrane region" description="Helical" evidence="10">
    <location>
        <begin position="142"/>
        <end position="165"/>
    </location>
</feature>
<evidence type="ECO:0000256" key="1">
    <source>
        <dbReference type="ARBA" id="ARBA00004651"/>
    </source>
</evidence>
<keyword evidence="8 10" id="KW-0675">Receptor</keyword>
<dbReference type="Proteomes" id="UP000078541">
    <property type="component" value="Unassembled WGS sequence"/>
</dbReference>
<dbReference type="PANTHER" id="PTHR21137">
    <property type="entry name" value="ODORANT RECEPTOR"/>
    <property type="match status" value="1"/>
</dbReference>
<keyword evidence="2" id="KW-1003">Cell membrane</keyword>
<keyword evidence="6 10" id="KW-1133">Transmembrane helix</keyword>
<keyword evidence="7 10" id="KW-0472">Membrane</keyword>
<keyword evidence="4 10" id="KW-0812">Transmembrane</keyword>
<dbReference type="InterPro" id="IPR004117">
    <property type="entry name" value="7tm6_olfct_rcpt"/>
</dbReference>
<name>A0A195FTN9_9HYME</name>
<evidence type="ECO:0000256" key="4">
    <source>
        <dbReference type="ARBA" id="ARBA00022692"/>
    </source>
</evidence>
<organism evidence="11 12">
    <name type="scientific">Trachymyrmex septentrionalis</name>
    <dbReference type="NCBI Taxonomy" id="34720"/>
    <lineage>
        <taxon>Eukaryota</taxon>
        <taxon>Metazoa</taxon>
        <taxon>Ecdysozoa</taxon>
        <taxon>Arthropoda</taxon>
        <taxon>Hexapoda</taxon>
        <taxon>Insecta</taxon>
        <taxon>Pterygota</taxon>
        <taxon>Neoptera</taxon>
        <taxon>Endopterygota</taxon>
        <taxon>Hymenoptera</taxon>
        <taxon>Apocrita</taxon>
        <taxon>Aculeata</taxon>
        <taxon>Formicoidea</taxon>
        <taxon>Formicidae</taxon>
        <taxon>Myrmicinae</taxon>
        <taxon>Trachymyrmex</taxon>
    </lineage>
</organism>
<evidence type="ECO:0000256" key="8">
    <source>
        <dbReference type="ARBA" id="ARBA00023170"/>
    </source>
</evidence>
<keyword evidence="9 10" id="KW-0807">Transducer</keyword>
<sequence>MTLGSSGRKKMIERGTIAPNFHLRVSLSIVYFLGTWPPVTGKFRLPYLLYTICSFTFILGILLSAEIANVLINWGDMSKLAAVMTLLMTNCTHASKMIILLRRQARIQMLLDTADSPAFSRYDKEYEDLLINYAWKGIFHHAIYQSFGGIAVFCWGFTPIADFVASRSRQLPMEGWYPYNTTATPAFEITAAHQGIAIIIACFHNVAMDTLMTGLIMVACCQLAILERNIISIDNKASIRGMQNDNDKDKPLERRTLAYQLLKRCAMHSNMIFHFTSEIQNIFGTVIFFQFLSNCMIICLIAFNVSQMNVYIPAVLIGMLTYMCCMTYQIFIFCWHGNELHLHSMRLVTAAYSSNWFSNTEKFKRGLQIMMIRAHRPLTLSAGRVMLLSLDTFMQIMRMSYSIFTVLQGSAA</sequence>
<dbReference type="GO" id="GO:0005549">
    <property type="term" value="F:odorant binding"/>
    <property type="evidence" value="ECO:0007669"/>
    <property type="project" value="InterPro"/>
</dbReference>
<dbReference type="EMBL" id="KQ981272">
    <property type="protein sequence ID" value="KYN43828.1"/>
    <property type="molecule type" value="Genomic_DNA"/>
</dbReference>
<reference evidence="11 12" key="1">
    <citation type="submission" date="2016-03" db="EMBL/GenBank/DDBJ databases">
        <title>Trachymyrmex septentrionalis WGS genome.</title>
        <authorList>
            <person name="Nygaard S."/>
            <person name="Hu H."/>
            <person name="Boomsma J."/>
            <person name="Zhang G."/>
        </authorList>
    </citation>
    <scope>NUCLEOTIDE SEQUENCE [LARGE SCALE GENOMIC DNA]</scope>
    <source>
        <strain evidence="11">Tsep2-gDNA-1</strain>
        <tissue evidence="11">Whole body</tissue>
    </source>
</reference>
<feature type="transmembrane region" description="Helical" evidence="10">
    <location>
        <begin position="21"/>
        <end position="39"/>
    </location>
</feature>
<dbReference type="PANTHER" id="PTHR21137:SF35">
    <property type="entry name" value="ODORANT RECEPTOR 19A-RELATED"/>
    <property type="match status" value="1"/>
</dbReference>
<gene>
    <name evidence="11" type="ORF">ALC56_01697</name>
</gene>
<evidence type="ECO:0000256" key="9">
    <source>
        <dbReference type="ARBA" id="ARBA00023224"/>
    </source>
</evidence>
<keyword evidence="12" id="KW-1185">Reference proteome</keyword>
<evidence type="ECO:0000256" key="2">
    <source>
        <dbReference type="ARBA" id="ARBA00022475"/>
    </source>
</evidence>
<dbReference type="Pfam" id="PF02949">
    <property type="entry name" value="7tm_6"/>
    <property type="match status" value="1"/>
</dbReference>
<dbReference type="GO" id="GO:0005886">
    <property type="term" value="C:plasma membrane"/>
    <property type="evidence" value="ECO:0007669"/>
    <property type="project" value="UniProtKB-SubCell"/>
</dbReference>
<evidence type="ECO:0000256" key="6">
    <source>
        <dbReference type="ARBA" id="ARBA00022989"/>
    </source>
</evidence>
<dbReference type="GO" id="GO:0007165">
    <property type="term" value="P:signal transduction"/>
    <property type="evidence" value="ECO:0007669"/>
    <property type="project" value="UniProtKB-KW"/>
</dbReference>
<evidence type="ECO:0000256" key="5">
    <source>
        <dbReference type="ARBA" id="ARBA00022725"/>
    </source>
</evidence>
<feature type="transmembrane region" description="Helical" evidence="10">
    <location>
        <begin position="45"/>
        <end position="68"/>
    </location>
</feature>
<comment type="caution">
    <text evidence="10">Lacks conserved residue(s) required for the propagation of feature annotation.</text>
</comment>
<evidence type="ECO:0000256" key="7">
    <source>
        <dbReference type="ARBA" id="ARBA00023136"/>
    </source>
</evidence>
<proteinExistence type="inferred from homology"/>
<dbReference type="STRING" id="34720.A0A195FTN9"/>
<comment type="subcellular location">
    <subcellularLocation>
        <location evidence="1 10">Cell membrane</location>
        <topology evidence="1 10">Multi-pass membrane protein</topology>
    </subcellularLocation>
</comment>
<comment type="similarity">
    <text evidence="10">Belongs to the insect chemoreceptor superfamily. Heteromeric odorant receptor channel (TC 1.A.69) family.</text>
</comment>